<feature type="disulfide bond" evidence="5">
    <location>
        <begin position="114"/>
        <end position="191"/>
    </location>
</feature>
<dbReference type="FunFam" id="2.40.20.10:FF:000025">
    <property type="entry name" value="Plasminogen"/>
    <property type="match status" value="2"/>
</dbReference>
<keyword evidence="2 6" id="KW-0732">Signal</keyword>
<dbReference type="RefSeq" id="XP_028996580.1">
    <property type="nucleotide sequence ID" value="XM_029140747.3"/>
</dbReference>
<dbReference type="OrthoDB" id="41905at2759"/>
<feature type="disulfide bond" evidence="5">
    <location>
        <begin position="201"/>
        <end position="278"/>
    </location>
</feature>
<evidence type="ECO:0000313" key="9">
    <source>
        <dbReference type="RefSeq" id="XP_028996580.1"/>
    </source>
</evidence>
<dbReference type="PANTHER" id="PTHR24261">
    <property type="entry name" value="PLASMINOGEN-RELATED"/>
    <property type="match status" value="1"/>
</dbReference>
<evidence type="ECO:0000256" key="6">
    <source>
        <dbReference type="SAM" id="SignalP"/>
    </source>
</evidence>
<keyword evidence="1 5" id="KW-0420">Kringle</keyword>
<feature type="disulfide bond" evidence="5">
    <location>
        <begin position="135"/>
        <end position="174"/>
    </location>
</feature>
<feature type="domain" description="Kringle" evidence="7">
    <location>
        <begin position="200"/>
        <end position="278"/>
    </location>
</feature>
<organism evidence="8 9">
    <name type="scientific">Betta splendens</name>
    <name type="common">Siamese fighting fish</name>
    <dbReference type="NCBI Taxonomy" id="158456"/>
    <lineage>
        <taxon>Eukaryota</taxon>
        <taxon>Metazoa</taxon>
        <taxon>Chordata</taxon>
        <taxon>Craniata</taxon>
        <taxon>Vertebrata</taxon>
        <taxon>Euteleostomi</taxon>
        <taxon>Actinopterygii</taxon>
        <taxon>Neopterygii</taxon>
        <taxon>Teleostei</taxon>
        <taxon>Neoteleostei</taxon>
        <taxon>Acanthomorphata</taxon>
        <taxon>Anabantaria</taxon>
        <taxon>Anabantiformes</taxon>
        <taxon>Anabantoidei</taxon>
        <taxon>Osphronemidae</taxon>
        <taxon>Betta</taxon>
    </lineage>
</organism>
<dbReference type="Proteomes" id="UP000515150">
    <property type="component" value="Chromosome 24"/>
</dbReference>
<feature type="disulfide bond" evidence="5">
    <location>
        <begin position="48"/>
        <end position="87"/>
    </location>
</feature>
<keyword evidence="4 5" id="KW-1015">Disulfide bond</keyword>
<dbReference type="CDD" id="cd00108">
    <property type="entry name" value="KR"/>
    <property type="match status" value="3"/>
</dbReference>
<reference evidence="9" key="1">
    <citation type="submission" date="2025-08" db="UniProtKB">
        <authorList>
            <consortium name="RefSeq"/>
        </authorList>
    </citation>
    <scope>IDENTIFICATION</scope>
</reference>
<dbReference type="InterPro" id="IPR050759">
    <property type="entry name" value="Serine_protease_kringle"/>
</dbReference>
<keyword evidence="8" id="KW-1185">Reference proteome</keyword>
<evidence type="ECO:0000256" key="2">
    <source>
        <dbReference type="ARBA" id="ARBA00022729"/>
    </source>
</evidence>
<proteinExistence type="predicted"/>
<feature type="domain" description="Kringle" evidence="7">
    <location>
        <begin position="113"/>
        <end position="191"/>
    </location>
</feature>
<feature type="disulfide bond" evidence="5">
    <location>
        <begin position="27"/>
        <end position="104"/>
    </location>
</feature>
<feature type="disulfide bond" evidence="5">
    <location>
        <begin position="76"/>
        <end position="99"/>
    </location>
</feature>
<keyword evidence="3" id="KW-0677">Repeat</keyword>
<feature type="chain" id="PRO_5028400586" evidence="6">
    <location>
        <begin position="24"/>
        <end position="280"/>
    </location>
</feature>
<dbReference type="InParanoid" id="A0A6P7LQS0"/>
<dbReference type="GO" id="GO:0005615">
    <property type="term" value="C:extracellular space"/>
    <property type="evidence" value="ECO:0007669"/>
    <property type="project" value="TreeGrafter"/>
</dbReference>
<evidence type="ECO:0000259" key="7">
    <source>
        <dbReference type="PROSITE" id="PS50070"/>
    </source>
</evidence>
<dbReference type="InterPro" id="IPR038178">
    <property type="entry name" value="Kringle_sf"/>
</dbReference>
<evidence type="ECO:0000256" key="1">
    <source>
        <dbReference type="ARBA" id="ARBA00022572"/>
    </source>
</evidence>
<dbReference type="Pfam" id="PF00051">
    <property type="entry name" value="Kringle"/>
    <property type="match status" value="3"/>
</dbReference>
<evidence type="ECO:0000313" key="8">
    <source>
        <dbReference type="Proteomes" id="UP000515150"/>
    </source>
</evidence>
<dbReference type="SMART" id="SM00130">
    <property type="entry name" value="KR"/>
    <property type="match status" value="3"/>
</dbReference>
<gene>
    <name evidence="9" type="primary">LOC114849368</name>
</gene>
<dbReference type="AlphaFoldDB" id="A0A6P7LQS0"/>
<dbReference type="InterPro" id="IPR018056">
    <property type="entry name" value="Kringle_CS"/>
</dbReference>
<feature type="disulfide bond" evidence="5">
    <location>
        <begin position="250"/>
        <end position="273"/>
    </location>
</feature>
<feature type="domain" description="Kringle" evidence="7">
    <location>
        <begin position="26"/>
        <end position="104"/>
    </location>
</feature>
<dbReference type="FunFam" id="2.40.20.10:FF:000004">
    <property type="entry name" value="Hepatocyte growth factor"/>
    <property type="match status" value="1"/>
</dbReference>
<sequence length="280" mass="31419">MNVYKAVFLLGAVICNGGSTVHSQLTCAFGDGTGYRGTIAVTWSGKKCQRWSDQCPHQHHNSPQDKPNSGLESNYCRNPDGEPRPWCYTTDPNTRWEYCLVPRCENSPGIELDCTTGDGGAYRGSIAETWTGRRCQSWSVQSPHEHSYTPQNYPTSDLESNYCRNPDGEAWPWCYTTYDGIRWEYCNVPMCGISSAPELTCASGNGEAYRGTLSKTRSGRTCQKWSDQAPHSHDYTTQKYPRGGLVGNFCRNPDNSKKPWCYTTDPDLRWDYCTVASCGK</sequence>
<evidence type="ECO:0000256" key="5">
    <source>
        <dbReference type="PROSITE-ProRule" id="PRU00121"/>
    </source>
</evidence>
<evidence type="ECO:0000256" key="3">
    <source>
        <dbReference type="ARBA" id="ARBA00022737"/>
    </source>
</evidence>
<dbReference type="PANTHER" id="PTHR24261:SF7">
    <property type="entry name" value="KRINGLE DOMAIN-CONTAINING PROTEIN"/>
    <property type="match status" value="1"/>
</dbReference>
<feature type="disulfide bond" evidence="5">
    <location>
        <begin position="163"/>
        <end position="186"/>
    </location>
</feature>
<dbReference type="PRINTS" id="PR00018">
    <property type="entry name" value="KRINGLE"/>
</dbReference>
<dbReference type="InterPro" id="IPR013806">
    <property type="entry name" value="Kringle-like"/>
</dbReference>
<dbReference type="Gene3D" id="2.40.20.10">
    <property type="entry name" value="Plasminogen Kringle 4"/>
    <property type="match status" value="3"/>
</dbReference>
<dbReference type="GO" id="GO:0004175">
    <property type="term" value="F:endopeptidase activity"/>
    <property type="evidence" value="ECO:0007669"/>
    <property type="project" value="TreeGrafter"/>
</dbReference>
<dbReference type="KEGG" id="bspl:114849368"/>
<dbReference type="SUPFAM" id="SSF57440">
    <property type="entry name" value="Kringle-like"/>
    <property type="match status" value="3"/>
</dbReference>
<feature type="signal peptide" evidence="6">
    <location>
        <begin position="1"/>
        <end position="23"/>
    </location>
</feature>
<accession>A0A6P7LQS0</accession>
<dbReference type="GeneID" id="114849368"/>
<dbReference type="InterPro" id="IPR000001">
    <property type="entry name" value="Kringle"/>
</dbReference>
<name>A0A6P7LQS0_BETSP</name>
<dbReference type="PROSITE" id="PS00021">
    <property type="entry name" value="KRINGLE_1"/>
    <property type="match status" value="3"/>
</dbReference>
<feature type="disulfide bond" evidence="5">
    <location>
        <begin position="222"/>
        <end position="261"/>
    </location>
</feature>
<protein>
    <submittedName>
        <fullName evidence="9">Plasminogen-like</fullName>
    </submittedName>
</protein>
<dbReference type="PROSITE" id="PS50070">
    <property type="entry name" value="KRINGLE_2"/>
    <property type="match status" value="3"/>
</dbReference>
<evidence type="ECO:0000256" key="4">
    <source>
        <dbReference type="ARBA" id="ARBA00023157"/>
    </source>
</evidence>
<dbReference type="GO" id="GO:0005102">
    <property type="term" value="F:signaling receptor binding"/>
    <property type="evidence" value="ECO:0007669"/>
    <property type="project" value="TreeGrafter"/>
</dbReference>